<reference evidence="1 2" key="1">
    <citation type="submission" date="2018-11" db="EMBL/GenBank/DDBJ databases">
        <title>Genomes From Bacteria Associated with the Canine Oral Cavity: a Test Case for Automated Genome-Based Taxonomic Assignment.</title>
        <authorList>
            <person name="Coil D.A."/>
            <person name="Jospin G."/>
            <person name="Darling A.E."/>
            <person name="Wallis C."/>
            <person name="Davis I.J."/>
            <person name="Harris S."/>
            <person name="Eisen J.A."/>
            <person name="Holcombe L.J."/>
            <person name="O'Flynn C."/>
        </authorList>
    </citation>
    <scope>NUCLEOTIDE SEQUENCE [LARGE SCALE GENOMIC DNA]</scope>
    <source>
        <strain evidence="1 2">OH5050</strain>
    </source>
</reference>
<dbReference type="RefSeq" id="WP_124934202.1">
    <property type="nucleotide sequence ID" value="NZ_RQZC01000016.1"/>
</dbReference>
<proteinExistence type="predicted"/>
<dbReference type="AlphaFoldDB" id="A0A3P1V5G5"/>
<keyword evidence="2" id="KW-1185">Reference proteome</keyword>
<protein>
    <submittedName>
        <fullName evidence="1">Uncharacterized protein</fullName>
    </submittedName>
</protein>
<dbReference type="Proteomes" id="UP000271272">
    <property type="component" value="Unassembled WGS sequence"/>
</dbReference>
<evidence type="ECO:0000313" key="1">
    <source>
        <dbReference type="EMBL" id="RRD28555.1"/>
    </source>
</evidence>
<accession>A0A3P1V5G5</accession>
<dbReference type="EMBL" id="RQZC01000016">
    <property type="protein sequence ID" value="RRD28555.1"/>
    <property type="molecule type" value="Genomic_DNA"/>
</dbReference>
<sequence length="389" mass="42897">MPPIASTDLPFEHADLLLEPIPPEQATALTQKRMLSPTAKDLPTMGLSLAALLELAGPAAGGQGVYRVVFPRGISGSLATAKDRSGFLGTILGDTGIAGQARLLPVRVNPMMLAVTLSLAAVTQQLNRIEQTQESILFFLQQDKESQARGDLYLLGDLTRSLAHQFDNTEYRIAALTQAQQIKGRATGNIDLHRKRIVASMDKHARARTGWGVAETLKAIEPEFTSYRLALQLYAHATFLEAVLGSNHDPAYLEEKKKDIRERDFYYRDLYTQCSEELERNKARTIDAHLRRGAAKASTKIGSAIGKAPILSRGPADEALIEVGRRLDRSDEASRIRTVQRFAEHKEAQIKPFVDGIDSVRRFTNEPVALLVSGKGVFLDTRDDEDTKI</sequence>
<organism evidence="1 2">
    <name type="scientific">Actinomyces bowdenii</name>
    <dbReference type="NCBI Taxonomy" id="131109"/>
    <lineage>
        <taxon>Bacteria</taxon>
        <taxon>Bacillati</taxon>
        <taxon>Actinomycetota</taxon>
        <taxon>Actinomycetes</taxon>
        <taxon>Actinomycetales</taxon>
        <taxon>Actinomycetaceae</taxon>
        <taxon>Actinomyces</taxon>
    </lineage>
</organism>
<gene>
    <name evidence="1" type="ORF">EII10_09150</name>
</gene>
<name>A0A3P1V5G5_9ACTO</name>
<comment type="caution">
    <text evidence="1">The sequence shown here is derived from an EMBL/GenBank/DDBJ whole genome shotgun (WGS) entry which is preliminary data.</text>
</comment>
<evidence type="ECO:0000313" key="2">
    <source>
        <dbReference type="Proteomes" id="UP000271272"/>
    </source>
</evidence>
<dbReference type="OrthoDB" id="1776516at2"/>